<evidence type="ECO:0000259" key="2">
    <source>
        <dbReference type="Pfam" id="PF16900"/>
    </source>
</evidence>
<dbReference type="InterPro" id="IPR012340">
    <property type="entry name" value="NA-bd_OB-fold"/>
</dbReference>
<dbReference type="SUPFAM" id="SSF50249">
    <property type="entry name" value="Nucleic acid-binding proteins"/>
    <property type="match status" value="5"/>
</dbReference>
<dbReference type="Pfam" id="PF16900">
    <property type="entry name" value="REPA_OB_2"/>
    <property type="match status" value="1"/>
</dbReference>
<feature type="domain" description="Replication protein A 70 kDa DNA-binding subunit B/D first OB fold" evidence="1">
    <location>
        <begin position="402"/>
        <end position="507"/>
    </location>
</feature>
<name>A0A164YK78_DAUCS</name>
<evidence type="ECO:0000313" key="3">
    <source>
        <dbReference type="EMBL" id="WOH01103.1"/>
    </source>
</evidence>
<dbReference type="EMBL" id="CP093347">
    <property type="protein sequence ID" value="WOH01103.1"/>
    <property type="molecule type" value="Genomic_DNA"/>
</dbReference>
<dbReference type="Proteomes" id="UP000077755">
    <property type="component" value="Chromosome 5"/>
</dbReference>
<evidence type="ECO:0000259" key="1">
    <source>
        <dbReference type="Pfam" id="PF02721"/>
    </source>
</evidence>
<reference evidence="3" key="1">
    <citation type="journal article" date="2016" name="Nat. Genet.">
        <title>A high-quality carrot genome assembly provides new insights into carotenoid accumulation and asterid genome evolution.</title>
        <authorList>
            <person name="Iorizzo M."/>
            <person name="Ellison S."/>
            <person name="Senalik D."/>
            <person name="Zeng P."/>
            <person name="Satapoomin P."/>
            <person name="Huang J."/>
            <person name="Bowman M."/>
            <person name="Iovene M."/>
            <person name="Sanseverino W."/>
            <person name="Cavagnaro P."/>
            <person name="Yildiz M."/>
            <person name="Macko-Podgorni A."/>
            <person name="Moranska E."/>
            <person name="Grzebelus E."/>
            <person name="Grzebelus D."/>
            <person name="Ashrafi H."/>
            <person name="Zheng Z."/>
            <person name="Cheng S."/>
            <person name="Spooner D."/>
            <person name="Van Deynze A."/>
            <person name="Simon P."/>
        </authorList>
    </citation>
    <scope>NUCLEOTIDE SEQUENCE</scope>
    <source>
        <tissue evidence="3">Leaf</tissue>
    </source>
</reference>
<dbReference type="PANTHER" id="PTHR47165">
    <property type="entry name" value="OS03G0429900 PROTEIN"/>
    <property type="match status" value="1"/>
</dbReference>
<dbReference type="InterPro" id="IPR003871">
    <property type="entry name" value="RFA1B/D_OB_1st"/>
</dbReference>
<dbReference type="Pfam" id="PF02721">
    <property type="entry name" value="DUF223"/>
    <property type="match status" value="1"/>
</dbReference>
<dbReference type="PANTHER" id="PTHR47165:SF4">
    <property type="entry name" value="OS03G0429900 PROTEIN"/>
    <property type="match status" value="1"/>
</dbReference>
<dbReference type="Gene3D" id="2.40.50.140">
    <property type="entry name" value="Nucleic acid-binding proteins"/>
    <property type="match status" value="5"/>
</dbReference>
<reference evidence="3" key="2">
    <citation type="submission" date="2022-03" db="EMBL/GenBank/DDBJ databases">
        <title>Draft title - Genomic analysis of global carrot germplasm unveils the trajectory of domestication and the origin of high carotenoid orange carrot.</title>
        <authorList>
            <person name="Iorizzo M."/>
            <person name="Ellison S."/>
            <person name="Senalik D."/>
            <person name="Macko-Podgorni A."/>
            <person name="Grzebelus D."/>
            <person name="Bostan H."/>
            <person name="Rolling W."/>
            <person name="Curaba J."/>
            <person name="Simon P."/>
        </authorList>
    </citation>
    <scope>NUCLEOTIDE SEQUENCE</scope>
    <source>
        <tissue evidence="3">Leaf</tissue>
    </source>
</reference>
<sequence length="857" mass="96781">MALNPYNPINSIDSTTYDWSCRVRVQSFWKGLNRESQEFWGLNMLLIDDSVKNIQDLIKTKKNDEDKTIFKFELSNGSSSLNVTLFDYFGEQLENEFAKLESQNLYVIICCARVGRYEGVPHLSNYPATRVFINPKHYSIDALKRSMSEKKPESAIVDVPTANGEVDLPRKIMTVKEIIGMKAEFGQANVFCEVTVKRIIDKSAWYFRKCTGCDLELEHVNGKFKCSRTNGCGRIIPYPDKRFRLCTLCSDDTGSIAIIFPDQAITTNLDKTVIDLHAECADETEEDKFPEILNSLLKRKYTVNLAISEDNIKKGSTVYQALDVLQAQENGDSFDPNKTPLPQCQDVSMVTVSETDVTAHLTPNTGDSSTIKSRARKINEALDFNPTDPSPIQPLKSVKVENYHTLDKLKNGVDDYKIKVRVIRLWRGATRTGEEFKSFNLILLDHKGQRIHAFVPTKAAAELQHQIIIGRVFSFKNFTVQSYTQSDKFRVLRNESQLVFSKDTVLQELADDGVTIPQDAFDFYDHSQLLELSNQTTYLADVVGIIKKYENIFELTNRHGIKQKQAKFSITDGSSNLNVTFWDKFGESFDKQMKTATEKPVIIIISAGRVGKFNGKNVQGEVDISNNNATKVLLNYKHHSVSQLRKMLSNPDFASRALGEKKKRKMQHITIENIKKLGKEAVEGFYMAHVKLLRIDQLRPWFYYACTSCDKEPTMLKPCPVCESCNRYVPYPETKFRLHVEVGDTSGTLQVILPDREVRTMIGKRASDLVNEFTDVKTLPPSLAAIIDKDYSLVVQISEVNIHNGFQIYWATNICKGFVNISPEAGDVVSITAAQTSQATTSTGGDQGISEVNLKSL</sequence>
<dbReference type="InterPro" id="IPR031657">
    <property type="entry name" value="REPA_OB_2"/>
</dbReference>
<evidence type="ECO:0000313" key="4">
    <source>
        <dbReference type="Proteomes" id="UP000077755"/>
    </source>
</evidence>
<gene>
    <name evidence="3" type="ORF">DCAR_0520484</name>
</gene>
<dbReference type="Gramene" id="KZM94635">
    <property type="protein sequence ID" value="KZM94635"/>
    <property type="gene ID" value="DCAR_017878"/>
</dbReference>
<dbReference type="AlphaFoldDB" id="A0A164YK78"/>
<proteinExistence type="predicted"/>
<dbReference type="CDD" id="cd04480">
    <property type="entry name" value="RPA1_DBD_A_like"/>
    <property type="match status" value="1"/>
</dbReference>
<keyword evidence="4" id="KW-1185">Reference proteome</keyword>
<feature type="domain" description="Replication protein A OB" evidence="2">
    <location>
        <begin position="538"/>
        <end position="619"/>
    </location>
</feature>
<accession>A0A164YK78</accession>
<protein>
    <submittedName>
        <fullName evidence="3">Uncharacterized protein</fullName>
    </submittedName>
</protein>
<organism evidence="3 4">
    <name type="scientific">Daucus carota subsp. sativus</name>
    <name type="common">Carrot</name>
    <dbReference type="NCBI Taxonomy" id="79200"/>
    <lineage>
        <taxon>Eukaryota</taxon>
        <taxon>Viridiplantae</taxon>
        <taxon>Streptophyta</taxon>
        <taxon>Embryophyta</taxon>
        <taxon>Tracheophyta</taxon>
        <taxon>Spermatophyta</taxon>
        <taxon>Magnoliopsida</taxon>
        <taxon>eudicotyledons</taxon>
        <taxon>Gunneridae</taxon>
        <taxon>Pentapetalae</taxon>
        <taxon>asterids</taxon>
        <taxon>campanulids</taxon>
        <taxon>Apiales</taxon>
        <taxon>Apiaceae</taxon>
        <taxon>Apioideae</taxon>
        <taxon>Scandiceae</taxon>
        <taxon>Daucinae</taxon>
        <taxon>Daucus</taxon>
        <taxon>Daucus sect. Daucus</taxon>
    </lineage>
</organism>